<dbReference type="HOGENOM" id="CLU_079426_0_1_1"/>
<dbReference type="eggNOG" id="ENOG502S534">
    <property type="taxonomic scope" value="Eukaryota"/>
</dbReference>
<evidence type="ECO:0000313" key="5">
    <source>
        <dbReference type="Proteomes" id="UP000019484"/>
    </source>
</evidence>
<keyword evidence="2" id="KW-1133">Transmembrane helix</keyword>
<dbReference type="PANTHER" id="PTHR35393:SF1">
    <property type="entry name" value="SNOAL-LIKE DOMAIN-CONTAINING PROTEIN"/>
    <property type="match status" value="1"/>
</dbReference>
<proteinExistence type="predicted"/>
<accession>W9YSD7</accession>
<keyword evidence="5" id="KW-1185">Reference proteome</keyword>
<keyword evidence="2" id="KW-0812">Transmembrane</keyword>
<feature type="region of interest" description="Disordered" evidence="1">
    <location>
        <begin position="120"/>
        <end position="174"/>
    </location>
</feature>
<dbReference type="InterPro" id="IPR057514">
    <property type="entry name" value="NTF2_SigF"/>
</dbReference>
<name>W9YSD7_9EURO</name>
<keyword evidence="2" id="KW-0472">Membrane</keyword>
<dbReference type="AlphaFoldDB" id="W9YSD7"/>
<dbReference type="STRING" id="1182541.W9YSD7"/>
<organism evidence="4 5">
    <name type="scientific">Capronia coronata CBS 617.96</name>
    <dbReference type="NCBI Taxonomy" id="1182541"/>
    <lineage>
        <taxon>Eukaryota</taxon>
        <taxon>Fungi</taxon>
        <taxon>Dikarya</taxon>
        <taxon>Ascomycota</taxon>
        <taxon>Pezizomycotina</taxon>
        <taxon>Eurotiomycetes</taxon>
        <taxon>Chaetothyriomycetidae</taxon>
        <taxon>Chaetothyriales</taxon>
        <taxon>Herpotrichiellaceae</taxon>
        <taxon>Capronia</taxon>
    </lineage>
</organism>
<reference evidence="4 5" key="1">
    <citation type="submission" date="2013-03" db="EMBL/GenBank/DDBJ databases">
        <title>The Genome Sequence of Capronia coronata CBS 617.96.</title>
        <authorList>
            <consortium name="The Broad Institute Genomics Platform"/>
            <person name="Cuomo C."/>
            <person name="de Hoog S."/>
            <person name="Gorbushina A."/>
            <person name="Walker B."/>
            <person name="Young S.K."/>
            <person name="Zeng Q."/>
            <person name="Gargeya S."/>
            <person name="Fitzgerald M."/>
            <person name="Haas B."/>
            <person name="Abouelleil A."/>
            <person name="Allen A.W."/>
            <person name="Alvarado L."/>
            <person name="Arachchi H.M."/>
            <person name="Berlin A.M."/>
            <person name="Chapman S.B."/>
            <person name="Gainer-Dewar J."/>
            <person name="Goldberg J."/>
            <person name="Griggs A."/>
            <person name="Gujja S."/>
            <person name="Hansen M."/>
            <person name="Howarth C."/>
            <person name="Imamovic A."/>
            <person name="Ireland A."/>
            <person name="Larimer J."/>
            <person name="McCowan C."/>
            <person name="Murphy C."/>
            <person name="Pearson M."/>
            <person name="Poon T.W."/>
            <person name="Priest M."/>
            <person name="Roberts A."/>
            <person name="Saif S."/>
            <person name="Shea T."/>
            <person name="Sisk P."/>
            <person name="Sykes S."/>
            <person name="Wortman J."/>
            <person name="Nusbaum C."/>
            <person name="Birren B."/>
        </authorList>
    </citation>
    <scope>NUCLEOTIDE SEQUENCE [LARGE SCALE GENOMIC DNA]</scope>
    <source>
        <strain evidence="4 5">CBS 617.96</strain>
    </source>
</reference>
<feature type="transmembrane region" description="Helical" evidence="2">
    <location>
        <begin position="196"/>
        <end position="224"/>
    </location>
</feature>
<protein>
    <recommendedName>
        <fullName evidence="3">SigF-like NTF2-like domain-containing protein</fullName>
    </recommendedName>
</protein>
<gene>
    <name evidence="4" type="ORF">A1O1_00554</name>
</gene>
<dbReference type="OrthoDB" id="2344312at2759"/>
<sequence>MDDPVAEIPRIIRALCTAPPDVQRATIEAYFTPTASFTHPFCRTGSFAGSIWLIMMVYRWYKILSPHIDIWIDSVAFDKDNLLLYVSMHQNFKLWVVPFYNAPVKFVTVLQLTTDPIPHGPEPSEFAEKSPSPEQGNGEMKGRRKVTFDTGGTRKRAARNGETSSESAPSQQSAGEQYYIQSQNDLYQTSEFIKFLVPWGVGVFLVVAWQFIATIACVTGTKIFDLLAWLPRRLYRAHFEVFDNNKQFYGPD</sequence>
<evidence type="ECO:0000256" key="1">
    <source>
        <dbReference type="SAM" id="MobiDB-lite"/>
    </source>
</evidence>
<feature type="compositionally biased region" description="Polar residues" evidence="1">
    <location>
        <begin position="161"/>
        <end position="174"/>
    </location>
</feature>
<feature type="domain" description="SigF-like NTF2-like" evidence="3">
    <location>
        <begin position="1"/>
        <end position="114"/>
    </location>
</feature>
<dbReference type="GeneID" id="19155461"/>
<dbReference type="Proteomes" id="UP000019484">
    <property type="component" value="Unassembled WGS sequence"/>
</dbReference>
<dbReference type="PANTHER" id="PTHR35393">
    <property type="entry name" value="CHROMOSOME 1, WHOLE GENOME SHOTGUN SEQUENCE"/>
    <property type="match status" value="1"/>
</dbReference>
<evidence type="ECO:0000313" key="4">
    <source>
        <dbReference type="EMBL" id="EXJ95433.1"/>
    </source>
</evidence>
<evidence type="ECO:0000259" key="3">
    <source>
        <dbReference type="Pfam" id="PF24840"/>
    </source>
</evidence>
<evidence type="ECO:0000256" key="2">
    <source>
        <dbReference type="SAM" id="Phobius"/>
    </source>
</evidence>
<dbReference type="RefSeq" id="XP_007719662.1">
    <property type="nucleotide sequence ID" value="XM_007721472.1"/>
</dbReference>
<comment type="caution">
    <text evidence="4">The sequence shown here is derived from an EMBL/GenBank/DDBJ whole genome shotgun (WGS) entry which is preliminary data.</text>
</comment>
<dbReference type="EMBL" id="AMWN01000001">
    <property type="protein sequence ID" value="EXJ95433.1"/>
    <property type="molecule type" value="Genomic_DNA"/>
</dbReference>
<dbReference type="Pfam" id="PF24840">
    <property type="entry name" value="NTF2_SigF"/>
    <property type="match status" value="1"/>
</dbReference>